<evidence type="ECO:0000259" key="4">
    <source>
        <dbReference type="PROSITE" id="PS51071"/>
    </source>
</evidence>
<name>A0A921HQ86_9FIRM</name>
<dbReference type="GO" id="GO:0003700">
    <property type="term" value="F:DNA-binding transcription factor activity"/>
    <property type="evidence" value="ECO:0007669"/>
    <property type="project" value="InterPro"/>
</dbReference>
<dbReference type="InterPro" id="IPR000281">
    <property type="entry name" value="HTH_RpiR"/>
</dbReference>
<keyword evidence="2" id="KW-0238">DNA-binding</keyword>
<dbReference type="InterPro" id="IPR001347">
    <property type="entry name" value="SIS_dom"/>
</dbReference>
<keyword evidence="1" id="KW-0805">Transcription regulation</keyword>
<dbReference type="GO" id="GO:0097367">
    <property type="term" value="F:carbohydrate derivative binding"/>
    <property type="evidence" value="ECO:0007669"/>
    <property type="project" value="InterPro"/>
</dbReference>
<dbReference type="AlphaFoldDB" id="A0A921HQ86"/>
<evidence type="ECO:0000256" key="2">
    <source>
        <dbReference type="ARBA" id="ARBA00023125"/>
    </source>
</evidence>
<dbReference type="Gene3D" id="3.40.50.10490">
    <property type="entry name" value="Glucose-6-phosphate isomerase like protein, domain 1"/>
    <property type="match status" value="1"/>
</dbReference>
<dbReference type="InterPro" id="IPR047640">
    <property type="entry name" value="RpiR-like"/>
</dbReference>
<evidence type="ECO:0000259" key="5">
    <source>
        <dbReference type="PROSITE" id="PS51464"/>
    </source>
</evidence>
<feature type="domain" description="SIS" evidence="5">
    <location>
        <begin position="125"/>
        <end position="267"/>
    </location>
</feature>
<dbReference type="InterPro" id="IPR036388">
    <property type="entry name" value="WH-like_DNA-bd_sf"/>
</dbReference>
<dbReference type="PANTHER" id="PTHR30514:SF1">
    <property type="entry name" value="HTH-TYPE TRANSCRIPTIONAL REGULATOR HEXR-RELATED"/>
    <property type="match status" value="1"/>
</dbReference>
<comment type="caution">
    <text evidence="6">The sequence shown here is derived from an EMBL/GenBank/DDBJ whole genome shotgun (WGS) entry which is preliminary data.</text>
</comment>
<gene>
    <name evidence="6" type="ORF">K8V65_09050</name>
</gene>
<dbReference type="SUPFAM" id="SSF53697">
    <property type="entry name" value="SIS domain"/>
    <property type="match status" value="1"/>
</dbReference>
<dbReference type="PROSITE" id="PS51464">
    <property type="entry name" value="SIS"/>
    <property type="match status" value="1"/>
</dbReference>
<dbReference type="CDD" id="cd05013">
    <property type="entry name" value="SIS_RpiR"/>
    <property type="match status" value="1"/>
</dbReference>
<evidence type="ECO:0000256" key="1">
    <source>
        <dbReference type="ARBA" id="ARBA00023015"/>
    </source>
</evidence>
<keyword evidence="3" id="KW-0804">Transcription</keyword>
<organism evidence="6 7">
    <name type="scientific">Megamonas hypermegale</name>
    <dbReference type="NCBI Taxonomy" id="158847"/>
    <lineage>
        <taxon>Bacteria</taxon>
        <taxon>Bacillati</taxon>
        <taxon>Bacillota</taxon>
        <taxon>Negativicutes</taxon>
        <taxon>Selenomonadales</taxon>
        <taxon>Selenomonadaceae</taxon>
        <taxon>Megamonas</taxon>
    </lineage>
</organism>
<protein>
    <submittedName>
        <fullName evidence="6">MurR/RpiR family transcriptional regulator</fullName>
    </submittedName>
</protein>
<accession>A0A921HQ86</accession>
<reference evidence="6" key="1">
    <citation type="journal article" date="2021" name="PeerJ">
        <title>Extensive microbial diversity within the chicken gut microbiome revealed by metagenomics and culture.</title>
        <authorList>
            <person name="Gilroy R."/>
            <person name="Ravi A."/>
            <person name="Getino M."/>
            <person name="Pursley I."/>
            <person name="Horton D.L."/>
            <person name="Alikhan N.F."/>
            <person name="Baker D."/>
            <person name="Gharbi K."/>
            <person name="Hall N."/>
            <person name="Watson M."/>
            <person name="Adriaenssens E.M."/>
            <person name="Foster-Nyarko E."/>
            <person name="Jarju S."/>
            <person name="Secka A."/>
            <person name="Antonio M."/>
            <person name="Oren A."/>
            <person name="Chaudhuri R.R."/>
            <person name="La Ragione R."/>
            <person name="Hildebrand F."/>
            <person name="Pallen M.J."/>
        </authorList>
    </citation>
    <scope>NUCLEOTIDE SEQUENCE</scope>
    <source>
        <strain evidence="6">7318</strain>
    </source>
</reference>
<feature type="domain" description="HTH rpiR-type" evidence="4">
    <location>
        <begin position="4"/>
        <end position="80"/>
    </location>
</feature>
<reference evidence="6" key="2">
    <citation type="submission" date="2021-09" db="EMBL/GenBank/DDBJ databases">
        <authorList>
            <person name="Gilroy R."/>
        </authorList>
    </citation>
    <scope>NUCLEOTIDE SEQUENCE</scope>
    <source>
        <strain evidence="6">7318</strain>
    </source>
</reference>
<dbReference type="PANTHER" id="PTHR30514">
    <property type="entry name" value="GLUCOKINASE"/>
    <property type="match status" value="1"/>
</dbReference>
<evidence type="ECO:0000313" key="7">
    <source>
        <dbReference type="Proteomes" id="UP000780768"/>
    </source>
</evidence>
<dbReference type="Gene3D" id="1.10.10.10">
    <property type="entry name" value="Winged helix-like DNA-binding domain superfamily/Winged helix DNA-binding domain"/>
    <property type="match status" value="1"/>
</dbReference>
<dbReference type="InterPro" id="IPR009057">
    <property type="entry name" value="Homeodomain-like_sf"/>
</dbReference>
<sequence>MDNQTMLDRIFAGYDGFFASEKKIAGYIMENHKKVINMTIKELAKECGVSEASISRFCKKCGAQSFHHLKIELARERMATDKNVKVSNDIARDNIPQSLQNILANKIEELTATINMINPAELNEILSRIQNARTVQVVAVGNTIPVAMDCAFKFNEIGIPTVTGSIWETQAAYSLSLREDDVLIAISNSGEASKIFTLVQLANERNVTTVGITNNKNSAIGRAVKYHIQTATREKLFLNEFCFSRISAATIIEILYLFLTIGQKDAYARLSKCEELFAAEKL</sequence>
<evidence type="ECO:0000256" key="3">
    <source>
        <dbReference type="ARBA" id="ARBA00023163"/>
    </source>
</evidence>
<dbReference type="GO" id="GO:0003677">
    <property type="term" value="F:DNA binding"/>
    <property type="evidence" value="ECO:0007669"/>
    <property type="project" value="UniProtKB-KW"/>
</dbReference>
<dbReference type="Proteomes" id="UP000780768">
    <property type="component" value="Unassembled WGS sequence"/>
</dbReference>
<dbReference type="Pfam" id="PF01418">
    <property type="entry name" value="HTH_6"/>
    <property type="match status" value="1"/>
</dbReference>
<evidence type="ECO:0000313" key="6">
    <source>
        <dbReference type="EMBL" id="HJF85794.1"/>
    </source>
</evidence>
<dbReference type="EMBL" id="DYVR01000254">
    <property type="protein sequence ID" value="HJF85794.1"/>
    <property type="molecule type" value="Genomic_DNA"/>
</dbReference>
<dbReference type="PROSITE" id="PS51071">
    <property type="entry name" value="HTH_RPIR"/>
    <property type="match status" value="1"/>
</dbReference>
<dbReference type="InterPro" id="IPR046348">
    <property type="entry name" value="SIS_dom_sf"/>
</dbReference>
<dbReference type="SUPFAM" id="SSF46689">
    <property type="entry name" value="Homeodomain-like"/>
    <property type="match status" value="1"/>
</dbReference>
<dbReference type="Pfam" id="PF01380">
    <property type="entry name" value="SIS"/>
    <property type="match status" value="1"/>
</dbReference>
<dbReference type="GO" id="GO:1901135">
    <property type="term" value="P:carbohydrate derivative metabolic process"/>
    <property type="evidence" value="ECO:0007669"/>
    <property type="project" value="InterPro"/>
</dbReference>
<dbReference type="InterPro" id="IPR035472">
    <property type="entry name" value="RpiR-like_SIS"/>
</dbReference>
<proteinExistence type="predicted"/>